<reference evidence="2" key="1">
    <citation type="submission" date="2021-01" db="UniProtKB">
        <authorList>
            <consortium name="EnsemblMetazoa"/>
        </authorList>
    </citation>
    <scope>IDENTIFICATION</scope>
</reference>
<evidence type="ECO:0000313" key="3">
    <source>
        <dbReference type="Proteomes" id="UP000002358"/>
    </source>
</evidence>
<dbReference type="Proteomes" id="UP000002358">
    <property type="component" value="Unassembled WGS sequence"/>
</dbReference>
<keyword evidence="3" id="KW-1185">Reference proteome</keyword>
<name>A0A7M7Q312_NASVI</name>
<dbReference type="EnsemblMetazoa" id="XM_031925228">
    <property type="protein sequence ID" value="XP_031781088"/>
    <property type="gene ID" value="LOC116416487"/>
</dbReference>
<proteinExistence type="predicted"/>
<evidence type="ECO:0000313" key="2">
    <source>
        <dbReference type="EnsemblMetazoa" id="XP_031781088"/>
    </source>
</evidence>
<sequence length="100" mass="11405">MGKFHENWDGFIPLRDSNNKVCGAECQGCKKRLVKRDSDTLLNHKNYCKRTKNVEALQTRDVNVQSSDSNALLPRSEPVDDSQEVETSNRTSLYAFKLIT</sequence>
<dbReference type="GeneID" id="116416487"/>
<dbReference type="RefSeq" id="XP_031781088.1">
    <property type="nucleotide sequence ID" value="XM_031925228.1"/>
</dbReference>
<dbReference type="InParanoid" id="A0A7M7Q312"/>
<dbReference type="KEGG" id="nvi:116416487"/>
<organism evidence="2 3">
    <name type="scientific">Nasonia vitripennis</name>
    <name type="common">Parasitic wasp</name>
    <dbReference type="NCBI Taxonomy" id="7425"/>
    <lineage>
        <taxon>Eukaryota</taxon>
        <taxon>Metazoa</taxon>
        <taxon>Ecdysozoa</taxon>
        <taxon>Arthropoda</taxon>
        <taxon>Hexapoda</taxon>
        <taxon>Insecta</taxon>
        <taxon>Pterygota</taxon>
        <taxon>Neoptera</taxon>
        <taxon>Endopterygota</taxon>
        <taxon>Hymenoptera</taxon>
        <taxon>Apocrita</taxon>
        <taxon>Proctotrupomorpha</taxon>
        <taxon>Chalcidoidea</taxon>
        <taxon>Pteromalidae</taxon>
        <taxon>Pteromalinae</taxon>
        <taxon>Nasonia</taxon>
    </lineage>
</organism>
<protein>
    <submittedName>
        <fullName evidence="2">Uncharacterized protein</fullName>
    </submittedName>
</protein>
<feature type="compositionally biased region" description="Polar residues" evidence="1">
    <location>
        <begin position="60"/>
        <end position="70"/>
    </location>
</feature>
<evidence type="ECO:0000256" key="1">
    <source>
        <dbReference type="SAM" id="MobiDB-lite"/>
    </source>
</evidence>
<feature type="region of interest" description="Disordered" evidence="1">
    <location>
        <begin position="59"/>
        <end position="86"/>
    </location>
</feature>
<accession>A0A7M7Q312</accession>
<dbReference type="AlphaFoldDB" id="A0A7M7Q312"/>